<keyword evidence="6" id="KW-0597">Phosphoprotein</keyword>
<dbReference type="GO" id="GO:0003723">
    <property type="term" value="F:RNA binding"/>
    <property type="evidence" value="ECO:0007669"/>
    <property type="project" value="UniProtKB-UniRule"/>
</dbReference>
<feature type="region of interest" description="Disordered" evidence="14">
    <location>
        <begin position="215"/>
        <end position="240"/>
    </location>
</feature>
<evidence type="ECO:0000256" key="9">
    <source>
        <dbReference type="ARBA" id="ARBA00023110"/>
    </source>
</evidence>
<evidence type="ECO:0000256" key="3">
    <source>
        <dbReference type="ARBA" id="ARBA00004123"/>
    </source>
</evidence>
<dbReference type="GO" id="GO:0005634">
    <property type="term" value="C:nucleus"/>
    <property type="evidence" value="ECO:0007669"/>
    <property type="project" value="UniProtKB-SubCell"/>
</dbReference>
<evidence type="ECO:0000256" key="2">
    <source>
        <dbReference type="ARBA" id="ARBA00002388"/>
    </source>
</evidence>
<dbReference type="Pfam" id="PF00076">
    <property type="entry name" value="RRM_1"/>
    <property type="match status" value="1"/>
</dbReference>
<keyword evidence="9 13" id="KW-0697">Rotamase</keyword>
<keyword evidence="7" id="KW-0832">Ubl conjugation</keyword>
<feature type="compositionally biased region" description="Basic residues" evidence="14">
    <location>
        <begin position="465"/>
        <end position="505"/>
    </location>
</feature>
<dbReference type="SUPFAM" id="SSF54928">
    <property type="entry name" value="RNA-binding domain, RBD"/>
    <property type="match status" value="1"/>
</dbReference>
<dbReference type="GO" id="GO:0003755">
    <property type="term" value="F:peptidyl-prolyl cis-trans isomerase activity"/>
    <property type="evidence" value="ECO:0007669"/>
    <property type="project" value="UniProtKB-UniRule"/>
</dbReference>
<dbReference type="AlphaFoldDB" id="A0A8T3DRC0"/>
<comment type="caution">
    <text evidence="17">The sequence shown here is derived from an EMBL/GenBank/DDBJ whole genome shotgun (WGS) entry which is preliminary data.</text>
</comment>
<reference evidence="17" key="1">
    <citation type="submission" date="2021-01" db="EMBL/GenBank/DDBJ databases">
        <authorList>
            <person name="Zahm M."/>
            <person name="Roques C."/>
            <person name="Cabau C."/>
            <person name="Klopp C."/>
            <person name="Donnadieu C."/>
            <person name="Jouanno E."/>
            <person name="Lampietro C."/>
            <person name="Louis A."/>
            <person name="Herpin A."/>
            <person name="Echchiki A."/>
            <person name="Berthelot C."/>
            <person name="Parey E."/>
            <person name="Roest-Crollius H."/>
            <person name="Braasch I."/>
            <person name="Postlethwait J."/>
            <person name="Bobe J."/>
            <person name="Montfort J."/>
            <person name="Bouchez O."/>
            <person name="Begum T."/>
            <person name="Mejri S."/>
            <person name="Adams A."/>
            <person name="Chen W.-J."/>
            <person name="Guiguen Y."/>
        </authorList>
    </citation>
    <scope>NUCLEOTIDE SEQUENCE</scope>
    <source>
        <tissue evidence="17">Blood</tissue>
    </source>
</reference>
<keyword evidence="18" id="KW-1185">Reference proteome</keyword>
<proteinExistence type="inferred from homology"/>
<dbReference type="InterPro" id="IPR029000">
    <property type="entry name" value="Cyclophilin-like_dom_sf"/>
</dbReference>
<evidence type="ECO:0000313" key="18">
    <source>
        <dbReference type="Proteomes" id="UP000829720"/>
    </source>
</evidence>
<evidence type="ECO:0000256" key="14">
    <source>
        <dbReference type="SAM" id="MobiDB-lite"/>
    </source>
</evidence>
<dbReference type="CDD" id="cd12235">
    <property type="entry name" value="RRM_PPIL4"/>
    <property type="match status" value="1"/>
</dbReference>
<evidence type="ECO:0000256" key="11">
    <source>
        <dbReference type="ARBA" id="ARBA00023242"/>
    </source>
</evidence>
<dbReference type="PANTHER" id="PTHR45843:SF1">
    <property type="entry name" value="PEPTIDYL-PROLYL CIS-TRANS ISOMERASE-LIKE 4"/>
    <property type="match status" value="1"/>
</dbReference>
<evidence type="ECO:0000259" key="16">
    <source>
        <dbReference type="PROSITE" id="PS50102"/>
    </source>
</evidence>
<keyword evidence="5" id="KW-1017">Isopeptide bond</keyword>
<organism evidence="17 18">
    <name type="scientific">Albula goreensis</name>
    <dbReference type="NCBI Taxonomy" id="1534307"/>
    <lineage>
        <taxon>Eukaryota</taxon>
        <taxon>Metazoa</taxon>
        <taxon>Chordata</taxon>
        <taxon>Craniata</taxon>
        <taxon>Vertebrata</taxon>
        <taxon>Euteleostomi</taxon>
        <taxon>Actinopterygii</taxon>
        <taxon>Neopterygii</taxon>
        <taxon>Teleostei</taxon>
        <taxon>Albuliformes</taxon>
        <taxon>Albulidae</taxon>
        <taxon>Albula</taxon>
    </lineage>
</organism>
<feature type="region of interest" description="Disordered" evidence="14">
    <location>
        <begin position="412"/>
        <end position="516"/>
    </location>
</feature>
<evidence type="ECO:0000259" key="15">
    <source>
        <dbReference type="PROSITE" id="PS50072"/>
    </source>
</evidence>
<dbReference type="Proteomes" id="UP000829720">
    <property type="component" value="Unassembled WGS sequence"/>
</dbReference>
<gene>
    <name evidence="17" type="ORF">AGOR_G00083390</name>
</gene>
<evidence type="ECO:0000256" key="5">
    <source>
        <dbReference type="ARBA" id="ARBA00022499"/>
    </source>
</evidence>
<sequence length="516" mass="59158">MLSTFSKQNENTNFCARSHKRGFRDLVTSCTDVSPMNNVILKCGHLVSESMAVLLETTLGDIVIDLYTEERPKASLNFLKLCKIKFYNYCLIHNVQRDFIVQTGDPTGTGRGGESVFCKIYGDQASFFDAEKVPRIKHRKKGTVSMVNNGSDQHGSQFLITTGENLDYLDGVHTVFGEVTEGIDVLAKINEAFVDKDFVPFQDIRINHTVILDDPFDDPPDLPVPDRSPEPTKEQLDSGRIGADEVIDDGQGKAEGELDELLKEKEAKTQAILLEMVGDLPDADIKPPENVLFVCKLNPVTTDEDLEIIFSRFGPIKSCEIIRDWKSGESLCYAFIEFEKEEDCEKAYFKMDNVLIDDRRIHVDFSQSVSKIKWKGKGGKYTKDDFKAYEKDVDNRSKLALKDKLKPNQGSKYDLVLEDDDERASSQHSGKKHKDKKRPYSTEEDSGKAKKSKDSDRSRHDRKVERRRSRSHDRGRDGHHKHSRSRDRHHQEYRRRERSRSHSPRKAKDKDRSKHW</sequence>
<feature type="domain" description="RRM" evidence="16">
    <location>
        <begin position="290"/>
        <end position="368"/>
    </location>
</feature>
<comment type="similarity">
    <text evidence="4 13">Belongs to the cyclophilin-type PPIase family. PPIL4 subfamily.</text>
</comment>
<dbReference type="PROSITE" id="PS50102">
    <property type="entry name" value="RRM"/>
    <property type="match status" value="1"/>
</dbReference>
<name>A0A8T3DRC0_9TELE</name>
<dbReference type="SMART" id="SM00360">
    <property type="entry name" value="RRM"/>
    <property type="match status" value="1"/>
</dbReference>
<dbReference type="PANTHER" id="PTHR45843">
    <property type="entry name" value="PEPTIDYL-PROLYL CIS-TRANS ISOMERASE-LIKE 4"/>
    <property type="match status" value="1"/>
</dbReference>
<evidence type="ECO:0000256" key="4">
    <source>
        <dbReference type="ARBA" id="ARBA00010739"/>
    </source>
</evidence>
<accession>A0A8T3DRC0</accession>
<dbReference type="InterPro" id="IPR035542">
    <property type="entry name" value="CRIP"/>
</dbReference>
<comment type="subcellular location">
    <subcellularLocation>
        <location evidence="3 13">Nucleus</location>
    </subcellularLocation>
</comment>
<evidence type="ECO:0000256" key="8">
    <source>
        <dbReference type="ARBA" id="ARBA00022884"/>
    </source>
</evidence>
<feature type="compositionally biased region" description="Basic and acidic residues" evidence="14">
    <location>
        <begin position="506"/>
        <end position="516"/>
    </location>
</feature>
<evidence type="ECO:0000313" key="17">
    <source>
        <dbReference type="EMBL" id="KAI1897448.1"/>
    </source>
</evidence>
<dbReference type="FunFam" id="2.40.100.10:FF:000016">
    <property type="entry name" value="Peptidyl-prolyl cis-trans isomerase"/>
    <property type="match status" value="1"/>
</dbReference>
<dbReference type="InterPro" id="IPR002130">
    <property type="entry name" value="Cyclophilin-type_PPIase_dom"/>
</dbReference>
<dbReference type="EMBL" id="JAERUA010000007">
    <property type="protein sequence ID" value="KAI1897448.1"/>
    <property type="molecule type" value="Genomic_DNA"/>
</dbReference>
<dbReference type="InterPro" id="IPR012677">
    <property type="entry name" value="Nucleotide-bd_a/b_plait_sf"/>
</dbReference>
<dbReference type="EC" id="5.2.1.8" evidence="13"/>
<dbReference type="Gene3D" id="2.40.100.10">
    <property type="entry name" value="Cyclophilin-like"/>
    <property type="match status" value="1"/>
</dbReference>
<dbReference type="PROSITE" id="PS50072">
    <property type="entry name" value="CSA_PPIASE_2"/>
    <property type="match status" value="1"/>
</dbReference>
<keyword evidence="10 13" id="KW-0413">Isomerase</keyword>
<evidence type="ECO:0000256" key="7">
    <source>
        <dbReference type="ARBA" id="ARBA00022843"/>
    </source>
</evidence>
<dbReference type="FunFam" id="3.30.70.330:FF:000267">
    <property type="entry name" value="Peptidyl-prolyl cis-trans isomerase"/>
    <property type="match status" value="1"/>
</dbReference>
<dbReference type="PRINTS" id="PR00153">
    <property type="entry name" value="CSAPPISMRASE"/>
</dbReference>
<keyword evidence="11 13" id="KW-0539">Nucleus</keyword>
<feature type="compositionally biased region" description="Basic and acidic residues" evidence="14">
    <location>
        <begin position="227"/>
        <end position="237"/>
    </location>
</feature>
<evidence type="ECO:0000256" key="12">
    <source>
        <dbReference type="PROSITE-ProRule" id="PRU00176"/>
    </source>
</evidence>
<feature type="compositionally biased region" description="Basic and acidic residues" evidence="14">
    <location>
        <begin position="438"/>
        <end position="464"/>
    </location>
</feature>
<comment type="catalytic activity">
    <reaction evidence="1 13">
        <text>[protein]-peptidylproline (omega=180) = [protein]-peptidylproline (omega=0)</text>
        <dbReference type="Rhea" id="RHEA:16237"/>
        <dbReference type="Rhea" id="RHEA-COMP:10747"/>
        <dbReference type="Rhea" id="RHEA-COMP:10748"/>
        <dbReference type="ChEBI" id="CHEBI:83833"/>
        <dbReference type="ChEBI" id="CHEBI:83834"/>
        <dbReference type="EC" id="5.2.1.8"/>
    </reaction>
</comment>
<dbReference type="InterPro" id="IPR035979">
    <property type="entry name" value="RBD_domain_sf"/>
</dbReference>
<dbReference type="InterPro" id="IPR000504">
    <property type="entry name" value="RRM_dom"/>
</dbReference>
<keyword evidence="8 12" id="KW-0694">RNA-binding</keyword>
<dbReference type="Gene3D" id="3.30.70.330">
    <property type="match status" value="1"/>
</dbReference>
<feature type="domain" description="PPIase cyclophilin-type" evidence="15">
    <location>
        <begin position="56"/>
        <end position="211"/>
    </location>
</feature>
<evidence type="ECO:0000256" key="1">
    <source>
        <dbReference type="ARBA" id="ARBA00000971"/>
    </source>
</evidence>
<dbReference type="CDD" id="cd01921">
    <property type="entry name" value="cyclophilin_RRM"/>
    <property type="match status" value="1"/>
</dbReference>
<dbReference type="InterPro" id="IPR035538">
    <property type="entry name" value="Cyclophilin_PPIL4"/>
</dbReference>
<dbReference type="OrthoDB" id="2083at2759"/>
<evidence type="ECO:0000256" key="10">
    <source>
        <dbReference type="ARBA" id="ARBA00023235"/>
    </source>
</evidence>
<dbReference type="Pfam" id="PF00160">
    <property type="entry name" value="Pro_isomerase"/>
    <property type="match status" value="1"/>
</dbReference>
<evidence type="ECO:0000256" key="13">
    <source>
        <dbReference type="RuleBase" id="RU365081"/>
    </source>
</evidence>
<evidence type="ECO:0000256" key="6">
    <source>
        <dbReference type="ARBA" id="ARBA00022553"/>
    </source>
</evidence>
<protein>
    <recommendedName>
        <fullName evidence="13">Peptidyl-prolyl cis-trans isomerase</fullName>
        <shortName evidence="13">PPIase</shortName>
        <ecNumber evidence="13">5.2.1.8</ecNumber>
    </recommendedName>
</protein>
<dbReference type="SUPFAM" id="SSF50891">
    <property type="entry name" value="Cyclophilin-like"/>
    <property type="match status" value="1"/>
</dbReference>
<comment type="function">
    <text evidence="2 13">PPIases accelerate the folding of proteins. It catalyzes the cis-trans isomerization of proline imidic peptide bonds in oligopeptides.</text>
</comment>